<evidence type="ECO:0000313" key="15">
    <source>
        <dbReference type="Proteomes" id="UP000507470"/>
    </source>
</evidence>
<dbReference type="InterPro" id="IPR017452">
    <property type="entry name" value="GPCR_Rhodpsn_7TM"/>
</dbReference>
<feature type="transmembrane region" description="Helical" evidence="10">
    <location>
        <begin position="346"/>
        <end position="368"/>
    </location>
</feature>
<dbReference type="SUPFAM" id="SSF81321">
    <property type="entry name" value="Family A G protein-coupled receptor-like"/>
    <property type="match status" value="1"/>
</dbReference>
<keyword evidence="6 10" id="KW-0472">Membrane</keyword>
<evidence type="ECO:0000256" key="2">
    <source>
        <dbReference type="ARBA" id="ARBA00004613"/>
    </source>
</evidence>
<dbReference type="InterPro" id="IPR036056">
    <property type="entry name" value="Fibrinogen-like_C"/>
</dbReference>
<dbReference type="GO" id="GO:0005577">
    <property type="term" value="C:fibrinogen complex"/>
    <property type="evidence" value="ECO:0007669"/>
    <property type="project" value="TreeGrafter"/>
</dbReference>
<evidence type="ECO:0000313" key="14">
    <source>
        <dbReference type="EMBL" id="CAC5377637.1"/>
    </source>
</evidence>
<dbReference type="Pfam" id="PF00001">
    <property type="entry name" value="7tm_1"/>
    <property type="match status" value="1"/>
</dbReference>
<evidence type="ECO:0000256" key="1">
    <source>
        <dbReference type="ARBA" id="ARBA00004370"/>
    </source>
</evidence>
<keyword evidence="5 10" id="KW-1133">Transmembrane helix</keyword>
<evidence type="ECO:0000259" key="12">
    <source>
        <dbReference type="PROSITE" id="PS50262"/>
    </source>
</evidence>
<name>A0A6J8B6H0_MYTCO</name>
<evidence type="ECO:0000256" key="10">
    <source>
        <dbReference type="SAM" id="Phobius"/>
    </source>
</evidence>
<evidence type="ECO:0000256" key="3">
    <source>
        <dbReference type="ARBA" id="ARBA00022525"/>
    </source>
</evidence>
<protein>
    <submittedName>
        <fullName evidence="14">Fibrinogen-like protein 1,Fibrinogen-like protein A,Ryncolin-4</fullName>
    </submittedName>
</protein>
<dbReference type="PRINTS" id="PR00237">
    <property type="entry name" value="GPCRRHODOPSN"/>
</dbReference>
<reference evidence="14 15" key="1">
    <citation type="submission" date="2020-06" db="EMBL/GenBank/DDBJ databases">
        <authorList>
            <person name="Li R."/>
            <person name="Bekaert M."/>
        </authorList>
    </citation>
    <scope>NUCLEOTIDE SEQUENCE [LARGE SCALE GENOMIC DNA]</scope>
    <source>
        <strain evidence="15">wild</strain>
    </source>
</reference>
<feature type="transmembrane region" description="Helical" evidence="10">
    <location>
        <begin position="264"/>
        <end position="287"/>
    </location>
</feature>
<keyword evidence="4 9" id="KW-0812">Transmembrane</keyword>
<gene>
    <name evidence="14" type="ORF">MCOR_13931</name>
</gene>
<dbReference type="NCBIfam" id="NF040941">
    <property type="entry name" value="GGGWT_bact"/>
    <property type="match status" value="1"/>
</dbReference>
<dbReference type="PANTHER" id="PTHR47221:SF5">
    <property type="entry name" value="FIBRINOGEN C-TERMINAL DOMAIN-CONTAINING PROTEIN"/>
    <property type="match status" value="1"/>
</dbReference>
<accession>A0A6J8B6H0</accession>
<evidence type="ECO:0000256" key="5">
    <source>
        <dbReference type="ARBA" id="ARBA00022989"/>
    </source>
</evidence>
<evidence type="ECO:0000256" key="6">
    <source>
        <dbReference type="ARBA" id="ARBA00023136"/>
    </source>
</evidence>
<dbReference type="Gene3D" id="1.20.1070.10">
    <property type="entry name" value="Rhodopsin 7-helix transmembrane proteins"/>
    <property type="match status" value="1"/>
</dbReference>
<evidence type="ECO:0000256" key="4">
    <source>
        <dbReference type="ARBA" id="ARBA00022692"/>
    </source>
</evidence>
<evidence type="ECO:0000256" key="9">
    <source>
        <dbReference type="RuleBase" id="RU000688"/>
    </source>
</evidence>
<dbReference type="PROSITE" id="PS00237">
    <property type="entry name" value="G_PROTEIN_RECEP_F1_1"/>
    <property type="match status" value="1"/>
</dbReference>
<comment type="similarity">
    <text evidence="9">Belongs to the G-protein coupled receptor 1 family.</text>
</comment>
<keyword evidence="8" id="KW-0325">Glycoprotein</keyword>
<feature type="signal peptide" evidence="11">
    <location>
        <begin position="1"/>
        <end position="23"/>
    </location>
</feature>
<dbReference type="Gene3D" id="3.90.215.10">
    <property type="entry name" value="Gamma Fibrinogen, chain A, domain 1"/>
    <property type="match status" value="1"/>
</dbReference>
<comment type="subcellular location">
    <subcellularLocation>
        <location evidence="1">Membrane</location>
    </subcellularLocation>
    <subcellularLocation>
        <location evidence="2">Secreted</location>
    </subcellularLocation>
</comment>
<sequence length="411" mass="46599">MMDSAKIVTLFLVLSCFREMCTASMEKDQKYKDCTELLAKSKTKLKSGVFKIYPGETKSVQVYCDMTTDGGGWTVIQRRTDGSVNFQRKWIECENGFGDITREFWIGNKLIHKLTSSGKYELRIDLFDTKKYKKIAVYKTFIIGDAASKYKLTVGDYSGNADFDVIGYGCLAHQVVMIFVPLVSIVHLLLVAVERFVKIVYPLHYHRIATRSRAVVLIGFTWLFPFSVSLLPFMGIHQNMESTNNTDNACATLDMLPCPYLNTVLGMIGLICVFMVILYTVIMKIAYKHAKELRKIRIPKQKGKIFKSSELKALIVLVMTVMYFVLSWTPFSVSIIDECMSGQIASYYTTAIFIAYFNSTVNPLIYGIGNRELRNSFLAICSKQKRNEIAPVTTAITTISMTERKIAETNL</sequence>
<feature type="transmembrane region" description="Helical" evidence="10">
    <location>
        <begin position="308"/>
        <end position="326"/>
    </location>
</feature>
<keyword evidence="15" id="KW-1185">Reference proteome</keyword>
<evidence type="ECO:0000256" key="11">
    <source>
        <dbReference type="SAM" id="SignalP"/>
    </source>
</evidence>
<dbReference type="GO" id="GO:0034116">
    <property type="term" value="P:positive regulation of heterotypic cell-cell adhesion"/>
    <property type="evidence" value="ECO:0007669"/>
    <property type="project" value="TreeGrafter"/>
</dbReference>
<dbReference type="InterPro" id="IPR002181">
    <property type="entry name" value="Fibrinogen_a/b/g_C_dom"/>
</dbReference>
<proteinExistence type="inferred from homology"/>
<feature type="domain" description="G-protein coupled receptors family 1 profile" evidence="12">
    <location>
        <begin position="170"/>
        <end position="366"/>
    </location>
</feature>
<evidence type="ECO:0000256" key="7">
    <source>
        <dbReference type="ARBA" id="ARBA00023157"/>
    </source>
</evidence>
<feature type="domain" description="Fibrinogen C-terminal" evidence="13">
    <location>
        <begin position="25"/>
        <end position="161"/>
    </location>
</feature>
<dbReference type="InterPro" id="IPR014716">
    <property type="entry name" value="Fibrinogen_a/b/g_C_1"/>
</dbReference>
<dbReference type="CDD" id="cd00637">
    <property type="entry name" value="7tm_classA_rhodopsin-like"/>
    <property type="match status" value="1"/>
</dbReference>
<keyword evidence="11" id="KW-0732">Signal</keyword>
<feature type="chain" id="PRO_5026812930" evidence="11">
    <location>
        <begin position="24"/>
        <end position="411"/>
    </location>
</feature>
<dbReference type="Pfam" id="PF00147">
    <property type="entry name" value="Fibrinogen_C"/>
    <property type="match status" value="1"/>
</dbReference>
<feature type="transmembrane region" description="Helical" evidence="10">
    <location>
        <begin position="171"/>
        <end position="193"/>
    </location>
</feature>
<evidence type="ECO:0000256" key="8">
    <source>
        <dbReference type="ARBA" id="ARBA00023180"/>
    </source>
</evidence>
<keyword evidence="3" id="KW-0964">Secreted</keyword>
<dbReference type="GO" id="GO:0004930">
    <property type="term" value="F:G protein-coupled receptor activity"/>
    <property type="evidence" value="ECO:0007669"/>
    <property type="project" value="UniProtKB-KW"/>
</dbReference>
<keyword evidence="9" id="KW-0807">Transducer</keyword>
<organism evidence="14 15">
    <name type="scientific">Mytilus coruscus</name>
    <name type="common">Sea mussel</name>
    <dbReference type="NCBI Taxonomy" id="42192"/>
    <lineage>
        <taxon>Eukaryota</taxon>
        <taxon>Metazoa</taxon>
        <taxon>Spiralia</taxon>
        <taxon>Lophotrochozoa</taxon>
        <taxon>Mollusca</taxon>
        <taxon>Bivalvia</taxon>
        <taxon>Autobranchia</taxon>
        <taxon>Pteriomorphia</taxon>
        <taxon>Mytilida</taxon>
        <taxon>Mytiloidea</taxon>
        <taxon>Mytilidae</taxon>
        <taxon>Mytilinae</taxon>
        <taxon>Mytilus</taxon>
    </lineage>
</organism>
<keyword evidence="7" id="KW-1015">Disulfide bond</keyword>
<dbReference type="GO" id="GO:0016020">
    <property type="term" value="C:membrane"/>
    <property type="evidence" value="ECO:0007669"/>
    <property type="project" value="UniProtKB-SubCell"/>
</dbReference>
<dbReference type="AlphaFoldDB" id="A0A6J8B6H0"/>
<dbReference type="EMBL" id="CACVKT020002381">
    <property type="protein sequence ID" value="CAC5377637.1"/>
    <property type="molecule type" value="Genomic_DNA"/>
</dbReference>
<dbReference type="PROSITE" id="PS51406">
    <property type="entry name" value="FIBRINOGEN_C_2"/>
    <property type="match status" value="1"/>
</dbReference>
<dbReference type="SMART" id="SM00186">
    <property type="entry name" value="FBG"/>
    <property type="match status" value="1"/>
</dbReference>
<dbReference type="OrthoDB" id="6123079at2759"/>
<keyword evidence="9" id="KW-0675">Receptor</keyword>
<dbReference type="SUPFAM" id="SSF56496">
    <property type="entry name" value="Fibrinogen C-terminal domain-like"/>
    <property type="match status" value="1"/>
</dbReference>
<dbReference type="Proteomes" id="UP000507470">
    <property type="component" value="Unassembled WGS sequence"/>
</dbReference>
<keyword evidence="9" id="KW-0297">G-protein coupled receptor</keyword>
<dbReference type="PROSITE" id="PS50262">
    <property type="entry name" value="G_PROTEIN_RECEP_F1_2"/>
    <property type="match status" value="1"/>
</dbReference>
<dbReference type="GO" id="GO:0005201">
    <property type="term" value="F:extracellular matrix structural constituent"/>
    <property type="evidence" value="ECO:0007669"/>
    <property type="project" value="TreeGrafter"/>
</dbReference>
<feature type="transmembrane region" description="Helical" evidence="10">
    <location>
        <begin position="214"/>
        <end position="236"/>
    </location>
</feature>
<dbReference type="GO" id="GO:0030674">
    <property type="term" value="F:protein-macromolecule adaptor activity"/>
    <property type="evidence" value="ECO:0007669"/>
    <property type="project" value="TreeGrafter"/>
</dbReference>
<dbReference type="InterPro" id="IPR000276">
    <property type="entry name" value="GPCR_Rhodpsn"/>
</dbReference>
<dbReference type="PANTHER" id="PTHR47221">
    <property type="entry name" value="FIBRINOGEN ALPHA CHAIN"/>
    <property type="match status" value="1"/>
</dbReference>
<evidence type="ECO:0000259" key="13">
    <source>
        <dbReference type="PROSITE" id="PS51406"/>
    </source>
</evidence>
<dbReference type="InterPro" id="IPR037579">
    <property type="entry name" value="FIB_ANG-like"/>
</dbReference>